<protein>
    <recommendedName>
        <fullName evidence="6">O-fucosyltransferase family protein</fullName>
    </recommendedName>
</protein>
<name>A0A6A4LYL1_9ERIC</name>
<dbReference type="EMBL" id="QEFC01001005">
    <property type="protein sequence ID" value="KAE9460449.1"/>
    <property type="molecule type" value="Genomic_DNA"/>
</dbReference>
<keyword evidence="9" id="KW-1185">Reference proteome</keyword>
<evidence type="ECO:0000256" key="1">
    <source>
        <dbReference type="ARBA" id="ARBA00007737"/>
    </source>
</evidence>
<keyword evidence="2" id="KW-0328">Glycosyltransferase</keyword>
<dbReference type="InterPro" id="IPR019378">
    <property type="entry name" value="GDP-Fuc_O-FucTrfase"/>
</dbReference>
<evidence type="ECO:0000256" key="2">
    <source>
        <dbReference type="ARBA" id="ARBA00022676"/>
    </source>
</evidence>
<evidence type="ECO:0000313" key="8">
    <source>
        <dbReference type="EMBL" id="KAE9460449.1"/>
    </source>
</evidence>
<reference evidence="8 9" key="1">
    <citation type="journal article" date="2019" name="Genome Biol. Evol.">
        <title>The Rhododendron genome and chromosomal organization provide insight into shared whole-genome duplications across the heath family (Ericaceae).</title>
        <authorList>
            <person name="Soza V.L."/>
            <person name="Lindsley D."/>
            <person name="Waalkes A."/>
            <person name="Ramage E."/>
            <person name="Patwardhan R.P."/>
            <person name="Burton J.N."/>
            <person name="Adey A."/>
            <person name="Kumar A."/>
            <person name="Qiu R."/>
            <person name="Shendure J."/>
            <person name="Hall B."/>
        </authorList>
    </citation>
    <scope>NUCLEOTIDE SEQUENCE [LARGE SCALE GENOMIC DNA]</scope>
    <source>
        <strain evidence="8">RSF 1966-606</strain>
    </source>
</reference>
<keyword evidence="4" id="KW-0294">Fucose metabolism</keyword>
<dbReference type="GO" id="GO:0006004">
    <property type="term" value="P:fucose metabolic process"/>
    <property type="evidence" value="ECO:0007669"/>
    <property type="project" value="UniProtKB-KW"/>
</dbReference>
<dbReference type="Proteomes" id="UP000428333">
    <property type="component" value="Linkage Group LG04"/>
</dbReference>
<accession>A0A6A4LYL1</accession>
<dbReference type="AlphaFoldDB" id="A0A6A4LYL1"/>
<evidence type="ECO:0000256" key="7">
    <source>
        <dbReference type="SAM" id="Phobius"/>
    </source>
</evidence>
<organism evidence="8 9">
    <name type="scientific">Rhododendron williamsianum</name>
    <dbReference type="NCBI Taxonomy" id="262921"/>
    <lineage>
        <taxon>Eukaryota</taxon>
        <taxon>Viridiplantae</taxon>
        <taxon>Streptophyta</taxon>
        <taxon>Embryophyta</taxon>
        <taxon>Tracheophyta</taxon>
        <taxon>Spermatophyta</taxon>
        <taxon>Magnoliopsida</taxon>
        <taxon>eudicotyledons</taxon>
        <taxon>Gunneridae</taxon>
        <taxon>Pentapetalae</taxon>
        <taxon>asterids</taxon>
        <taxon>Ericales</taxon>
        <taxon>Ericaceae</taxon>
        <taxon>Ericoideae</taxon>
        <taxon>Rhodoreae</taxon>
        <taxon>Rhododendron</taxon>
    </lineage>
</organism>
<evidence type="ECO:0000256" key="5">
    <source>
        <dbReference type="ARBA" id="ARBA00023277"/>
    </source>
</evidence>
<proteinExistence type="inferred from homology"/>
<evidence type="ECO:0000313" key="9">
    <source>
        <dbReference type="Proteomes" id="UP000428333"/>
    </source>
</evidence>
<evidence type="ECO:0000256" key="6">
    <source>
        <dbReference type="ARBA" id="ARBA00030350"/>
    </source>
</evidence>
<dbReference type="PANTHER" id="PTHR31933">
    <property type="entry name" value="O-FUCOSYLTRANSFERASE 2-RELATED"/>
    <property type="match status" value="1"/>
</dbReference>
<keyword evidence="7" id="KW-1133">Transmembrane helix</keyword>
<evidence type="ECO:0000256" key="3">
    <source>
        <dbReference type="ARBA" id="ARBA00022679"/>
    </source>
</evidence>
<dbReference type="Pfam" id="PF10250">
    <property type="entry name" value="O-FucT"/>
    <property type="match status" value="1"/>
</dbReference>
<comment type="caution">
    <text evidence="8">The sequence shown here is derived from an EMBL/GenBank/DDBJ whole genome shotgun (WGS) entry which is preliminary data.</text>
</comment>
<keyword evidence="3" id="KW-0808">Transferase</keyword>
<gene>
    <name evidence="8" type="ORF">C3L33_07671</name>
</gene>
<dbReference type="OrthoDB" id="1882547at2759"/>
<dbReference type="GO" id="GO:0016757">
    <property type="term" value="F:glycosyltransferase activity"/>
    <property type="evidence" value="ECO:0007669"/>
    <property type="project" value="UniProtKB-KW"/>
</dbReference>
<keyword evidence="7" id="KW-0812">Transmembrane</keyword>
<keyword evidence="7" id="KW-0472">Membrane</keyword>
<feature type="transmembrane region" description="Helical" evidence="7">
    <location>
        <begin position="49"/>
        <end position="70"/>
    </location>
</feature>
<comment type="similarity">
    <text evidence="1">Belongs to the glycosyltransferase GT106 family.</text>
</comment>
<dbReference type="InterPro" id="IPR052272">
    <property type="entry name" value="GT106_glycosyltransferase"/>
</dbReference>
<feature type="non-terminal residue" evidence="8">
    <location>
        <position position="1"/>
    </location>
</feature>
<evidence type="ECO:0000256" key="4">
    <source>
        <dbReference type="ARBA" id="ARBA00023253"/>
    </source>
</evidence>
<dbReference type="PANTHER" id="PTHR31933:SF1">
    <property type="entry name" value="PROTEIN PECTIC ARABINOGALACTAN SYNTHESIS-RELATED"/>
    <property type="match status" value="1"/>
</dbReference>
<sequence>MTSWSGRFSGPNGDRTASSCFLGEDTAADGGGVAELRHGSLRTESQLQLHLFSILFLLCACLWWVGSGLWRALHDRRTVKNIPKYAPAQFYIDNVLPQITEKKIMALKPFVDDLGKLWKFYRSLNQQAEVQGELSCPEVFPEIEQMADVSVMALHLRFEKGMVGLSFCDFVGTREEKALMALYRQKEWPRRYKNGSHLWSLALQKRKEGRCPLEPGEVAVILRAMGYPKETQIYVASGQVLVDRTHGTTQEHVPKSCKAFCLIFHAIPLCQLD</sequence>
<keyword evidence="5" id="KW-0119">Carbohydrate metabolism</keyword>